<dbReference type="Pfam" id="PF01657">
    <property type="entry name" value="Stress-antifung"/>
    <property type="match status" value="1"/>
</dbReference>
<comment type="caution">
    <text evidence="5">The sequence shown here is derived from an EMBL/GenBank/DDBJ whole genome shotgun (WGS) entry which is preliminary data.</text>
</comment>
<keyword evidence="2" id="KW-0677">Repeat</keyword>
<proteinExistence type="predicted"/>
<dbReference type="Gene3D" id="3.30.430.20">
    <property type="entry name" value="Gnk2 domain, C-X8-C-X2-C motif"/>
    <property type="match status" value="1"/>
</dbReference>
<dbReference type="OrthoDB" id="673386at2759"/>
<evidence type="ECO:0000313" key="5">
    <source>
        <dbReference type="EMBL" id="KAF8669149.1"/>
    </source>
</evidence>
<dbReference type="InterPro" id="IPR002902">
    <property type="entry name" value="GNK2"/>
</dbReference>
<feature type="region of interest" description="Disordered" evidence="3">
    <location>
        <begin position="169"/>
        <end position="203"/>
    </location>
</feature>
<feature type="region of interest" description="Disordered" evidence="3">
    <location>
        <begin position="1"/>
        <end position="39"/>
    </location>
</feature>
<dbReference type="InterPro" id="IPR038408">
    <property type="entry name" value="GNK2_sf"/>
</dbReference>
<evidence type="ECO:0000259" key="4">
    <source>
        <dbReference type="PROSITE" id="PS51473"/>
    </source>
</evidence>
<name>A0A835E6J7_9POAL</name>
<sequence length="203" mass="23557">MMTRQRSDKRRFWRSRDTNRSGFRTTRPEPRNRSTTSPQVIDLKVRVVVDPLHAPLMGSTKIHGPKAKYRFWTPPSSDDSRHEVGEYPDCLYTVSRCRNGTDSSSCRACTTMALKEARRACPDHREFAFSNGNCTLQLYGVQFDDLNTMEIELDQRLLRIVRPYSHSKYRHDEVSRDATPHDPRERSAPTRCCNQEEAGRPKP</sequence>
<dbReference type="EMBL" id="JACEFO010002272">
    <property type="protein sequence ID" value="KAF8669149.1"/>
    <property type="molecule type" value="Genomic_DNA"/>
</dbReference>
<protein>
    <recommendedName>
        <fullName evidence="4">Gnk2-homologous domain-containing protein</fullName>
    </recommendedName>
</protein>
<organism evidence="5 6">
    <name type="scientific">Digitaria exilis</name>
    <dbReference type="NCBI Taxonomy" id="1010633"/>
    <lineage>
        <taxon>Eukaryota</taxon>
        <taxon>Viridiplantae</taxon>
        <taxon>Streptophyta</taxon>
        <taxon>Embryophyta</taxon>
        <taxon>Tracheophyta</taxon>
        <taxon>Spermatophyta</taxon>
        <taxon>Magnoliopsida</taxon>
        <taxon>Liliopsida</taxon>
        <taxon>Poales</taxon>
        <taxon>Poaceae</taxon>
        <taxon>PACMAD clade</taxon>
        <taxon>Panicoideae</taxon>
        <taxon>Panicodae</taxon>
        <taxon>Paniceae</taxon>
        <taxon>Anthephorinae</taxon>
        <taxon>Digitaria</taxon>
    </lineage>
</organism>
<accession>A0A835E6J7</accession>
<feature type="domain" description="Gnk2-homologous" evidence="4">
    <location>
        <begin position="28"/>
        <end position="143"/>
    </location>
</feature>
<reference evidence="5" key="1">
    <citation type="submission" date="2020-07" db="EMBL/GenBank/DDBJ databases">
        <title>Genome sequence and genetic diversity analysis of an under-domesticated orphan crop, white fonio (Digitaria exilis).</title>
        <authorList>
            <person name="Bennetzen J.L."/>
            <person name="Chen S."/>
            <person name="Ma X."/>
            <person name="Wang X."/>
            <person name="Yssel A.E.J."/>
            <person name="Chaluvadi S.R."/>
            <person name="Johnson M."/>
            <person name="Gangashetty P."/>
            <person name="Hamidou F."/>
            <person name="Sanogo M.D."/>
            <person name="Zwaenepoel A."/>
            <person name="Wallace J."/>
            <person name="Van De Peer Y."/>
            <person name="Van Deynze A."/>
        </authorList>
    </citation>
    <scope>NUCLEOTIDE SEQUENCE</scope>
    <source>
        <tissue evidence="5">Leaves</tissue>
    </source>
</reference>
<dbReference type="AlphaFoldDB" id="A0A835E6J7"/>
<evidence type="ECO:0000256" key="3">
    <source>
        <dbReference type="SAM" id="MobiDB-lite"/>
    </source>
</evidence>
<evidence type="ECO:0000256" key="2">
    <source>
        <dbReference type="ARBA" id="ARBA00022737"/>
    </source>
</evidence>
<feature type="compositionally biased region" description="Basic and acidic residues" evidence="3">
    <location>
        <begin position="170"/>
        <end position="188"/>
    </location>
</feature>
<dbReference type="PROSITE" id="PS51473">
    <property type="entry name" value="GNK2"/>
    <property type="match status" value="1"/>
</dbReference>
<evidence type="ECO:0000256" key="1">
    <source>
        <dbReference type="ARBA" id="ARBA00022729"/>
    </source>
</evidence>
<keyword evidence="6" id="KW-1185">Reference proteome</keyword>
<evidence type="ECO:0000313" key="6">
    <source>
        <dbReference type="Proteomes" id="UP000636709"/>
    </source>
</evidence>
<gene>
    <name evidence="5" type="ORF">HU200_051476</name>
</gene>
<keyword evidence="1" id="KW-0732">Signal</keyword>
<dbReference type="Proteomes" id="UP000636709">
    <property type="component" value="Unassembled WGS sequence"/>
</dbReference>